<dbReference type="AlphaFoldDB" id="A0AAE0MM21"/>
<evidence type="ECO:0000313" key="2">
    <source>
        <dbReference type="Proteomes" id="UP001286456"/>
    </source>
</evidence>
<protein>
    <submittedName>
        <fullName evidence="1">Uncharacterized protein</fullName>
    </submittedName>
</protein>
<reference evidence="1" key="2">
    <citation type="submission" date="2023-06" db="EMBL/GenBank/DDBJ databases">
        <authorList>
            <consortium name="Lawrence Berkeley National Laboratory"/>
            <person name="Haridas S."/>
            <person name="Hensen N."/>
            <person name="Bonometti L."/>
            <person name="Westerberg I."/>
            <person name="Brannstrom I.O."/>
            <person name="Guillou S."/>
            <person name="Cros-Aarteil S."/>
            <person name="Calhoun S."/>
            <person name="Kuo A."/>
            <person name="Mondo S."/>
            <person name="Pangilinan J."/>
            <person name="Riley R."/>
            <person name="Labutti K."/>
            <person name="Andreopoulos B."/>
            <person name="Lipzen A."/>
            <person name="Chen C."/>
            <person name="Yanf M."/>
            <person name="Daum C."/>
            <person name="Ng V."/>
            <person name="Clum A."/>
            <person name="Steindorff A."/>
            <person name="Ohm R."/>
            <person name="Martin F."/>
            <person name="Silar P."/>
            <person name="Natvig D."/>
            <person name="Lalanne C."/>
            <person name="Gautier V."/>
            <person name="Ament-Velasquez S.L."/>
            <person name="Kruys A."/>
            <person name="Hutchinson M.I."/>
            <person name="Powell A.J."/>
            <person name="Barry K."/>
            <person name="Miller A.N."/>
            <person name="Grigoriev I.V."/>
            <person name="Debuchy R."/>
            <person name="Gladieux P."/>
            <person name="Thoren M.H."/>
            <person name="Johannesson H."/>
        </authorList>
    </citation>
    <scope>NUCLEOTIDE SEQUENCE</scope>
    <source>
        <strain evidence="1">SMH4131-1</strain>
    </source>
</reference>
<evidence type="ECO:0000313" key="1">
    <source>
        <dbReference type="EMBL" id="KAK3337591.1"/>
    </source>
</evidence>
<reference evidence="1" key="1">
    <citation type="journal article" date="2023" name="Mol. Phylogenet. Evol.">
        <title>Genome-scale phylogeny and comparative genomics of the fungal order Sordariales.</title>
        <authorList>
            <person name="Hensen N."/>
            <person name="Bonometti L."/>
            <person name="Westerberg I."/>
            <person name="Brannstrom I.O."/>
            <person name="Guillou S."/>
            <person name="Cros-Aarteil S."/>
            <person name="Calhoun S."/>
            <person name="Haridas S."/>
            <person name="Kuo A."/>
            <person name="Mondo S."/>
            <person name="Pangilinan J."/>
            <person name="Riley R."/>
            <person name="LaButti K."/>
            <person name="Andreopoulos B."/>
            <person name="Lipzen A."/>
            <person name="Chen C."/>
            <person name="Yan M."/>
            <person name="Daum C."/>
            <person name="Ng V."/>
            <person name="Clum A."/>
            <person name="Steindorff A."/>
            <person name="Ohm R.A."/>
            <person name="Martin F."/>
            <person name="Silar P."/>
            <person name="Natvig D.O."/>
            <person name="Lalanne C."/>
            <person name="Gautier V."/>
            <person name="Ament-Velasquez S.L."/>
            <person name="Kruys A."/>
            <person name="Hutchinson M.I."/>
            <person name="Powell A.J."/>
            <person name="Barry K."/>
            <person name="Miller A.N."/>
            <person name="Grigoriev I.V."/>
            <person name="Debuchy R."/>
            <person name="Gladieux P."/>
            <person name="Hiltunen Thoren M."/>
            <person name="Johannesson H."/>
        </authorList>
    </citation>
    <scope>NUCLEOTIDE SEQUENCE</scope>
    <source>
        <strain evidence="1">SMH4131-1</strain>
    </source>
</reference>
<name>A0AAE0MM21_9PEZI</name>
<keyword evidence="2" id="KW-1185">Reference proteome</keyword>
<dbReference type="Proteomes" id="UP001286456">
    <property type="component" value="Unassembled WGS sequence"/>
</dbReference>
<comment type="caution">
    <text evidence="1">The sequence shown here is derived from an EMBL/GenBank/DDBJ whole genome shotgun (WGS) entry which is preliminary data.</text>
</comment>
<sequence length="189" mass="22158">MHGEMLGLCEALCIAYEYALGGRLFKGTVKVFSDSMESLNILGMLRNTEELERVVSDPIVKPIVEAIIWLSHRLRECRIHTDLHWIPGHGHNVYPHQLVDRTSRDVWTGEWQRTVDSYLPMRWGLRGETWEYEEADWSEEVGRLMYSMRAYLMRKNTRDGATYNRKEERSKEDLSDVEEGQVVEVQRIA</sequence>
<gene>
    <name evidence="1" type="ORF">B0T19DRAFT_79399</name>
</gene>
<accession>A0AAE0MM21</accession>
<organism evidence="1 2">
    <name type="scientific">Cercophora scortea</name>
    <dbReference type="NCBI Taxonomy" id="314031"/>
    <lineage>
        <taxon>Eukaryota</taxon>
        <taxon>Fungi</taxon>
        <taxon>Dikarya</taxon>
        <taxon>Ascomycota</taxon>
        <taxon>Pezizomycotina</taxon>
        <taxon>Sordariomycetes</taxon>
        <taxon>Sordariomycetidae</taxon>
        <taxon>Sordariales</taxon>
        <taxon>Lasiosphaeriaceae</taxon>
        <taxon>Cercophora</taxon>
    </lineage>
</organism>
<proteinExistence type="predicted"/>
<dbReference type="EMBL" id="JAUEPO010000001">
    <property type="protein sequence ID" value="KAK3337591.1"/>
    <property type="molecule type" value="Genomic_DNA"/>
</dbReference>